<dbReference type="GO" id="GO:0004672">
    <property type="term" value="F:protein kinase activity"/>
    <property type="evidence" value="ECO:0007669"/>
    <property type="project" value="InterPro"/>
</dbReference>
<keyword evidence="6 9" id="KW-0067">ATP-binding</keyword>
<dbReference type="Gene3D" id="3.80.10.10">
    <property type="entry name" value="Ribonuclease Inhibitor"/>
    <property type="match status" value="1"/>
</dbReference>
<evidence type="ECO:0000313" key="15">
    <source>
        <dbReference type="Proteomes" id="UP000224567"/>
    </source>
</evidence>
<dbReference type="PROSITE" id="PS50011">
    <property type="entry name" value="PROTEIN_KINASE_DOM"/>
    <property type="match status" value="1"/>
</dbReference>
<dbReference type="Gene3D" id="3.30.200.20">
    <property type="entry name" value="Phosphorylase Kinase, domain 1"/>
    <property type="match status" value="1"/>
</dbReference>
<dbReference type="PROSITE" id="PS00107">
    <property type="entry name" value="PROTEIN_KINASE_ATP"/>
    <property type="match status" value="1"/>
</dbReference>
<name>A0A2G2WCE0_CAPBA</name>
<keyword evidence="12" id="KW-0732">Signal</keyword>
<feature type="region of interest" description="Disordered" evidence="10">
    <location>
        <begin position="279"/>
        <end position="323"/>
    </location>
</feature>
<dbReference type="Pfam" id="PF07714">
    <property type="entry name" value="PK_Tyr_Ser-Thr"/>
    <property type="match status" value="1"/>
</dbReference>
<organism evidence="14 15">
    <name type="scientific">Capsicum baccatum</name>
    <name type="common">Peruvian pepper</name>
    <dbReference type="NCBI Taxonomy" id="33114"/>
    <lineage>
        <taxon>Eukaryota</taxon>
        <taxon>Viridiplantae</taxon>
        <taxon>Streptophyta</taxon>
        <taxon>Embryophyta</taxon>
        <taxon>Tracheophyta</taxon>
        <taxon>Spermatophyta</taxon>
        <taxon>Magnoliopsida</taxon>
        <taxon>eudicotyledons</taxon>
        <taxon>Gunneridae</taxon>
        <taxon>Pentapetalae</taxon>
        <taxon>asterids</taxon>
        <taxon>lamiids</taxon>
        <taxon>Solanales</taxon>
        <taxon>Solanaceae</taxon>
        <taxon>Solanoideae</taxon>
        <taxon>Capsiceae</taxon>
        <taxon>Capsicum</taxon>
    </lineage>
</organism>
<dbReference type="InterPro" id="IPR001245">
    <property type="entry name" value="Ser-Thr/Tyr_kinase_cat_dom"/>
</dbReference>
<dbReference type="Pfam" id="PF00560">
    <property type="entry name" value="LRR_1"/>
    <property type="match status" value="2"/>
</dbReference>
<dbReference type="InterPro" id="IPR046959">
    <property type="entry name" value="PRK1-6/SRF4-like"/>
</dbReference>
<dbReference type="PANTHER" id="PTHR48007:SF16">
    <property type="entry name" value="POLLEN RECEPTOR-LIKE KINASE 1 ISOFORM X1"/>
    <property type="match status" value="1"/>
</dbReference>
<dbReference type="AlphaFoldDB" id="A0A2G2WCE0"/>
<evidence type="ECO:0000256" key="9">
    <source>
        <dbReference type="PROSITE-ProRule" id="PRU10141"/>
    </source>
</evidence>
<proteinExistence type="predicted"/>
<evidence type="ECO:0000256" key="6">
    <source>
        <dbReference type="ARBA" id="ARBA00022840"/>
    </source>
</evidence>
<keyword evidence="2" id="KW-0433">Leucine-rich repeat</keyword>
<keyword evidence="15" id="KW-1185">Reference proteome</keyword>
<dbReference type="InterPro" id="IPR001611">
    <property type="entry name" value="Leu-rich_rpt"/>
</dbReference>
<keyword evidence="4" id="KW-0677">Repeat</keyword>
<accession>A0A2G2WCE0</accession>
<dbReference type="Gene3D" id="1.10.510.10">
    <property type="entry name" value="Transferase(Phosphotransferase) domain 1"/>
    <property type="match status" value="1"/>
</dbReference>
<evidence type="ECO:0000256" key="3">
    <source>
        <dbReference type="ARBA" id="ARBA00022692"/>
    </source>
</evidence>
<feature type="chain" id="PRO_5013632902" description="Protein kinase domain-containing protein" evidence="12">
    <location>
        <begin position="39"/>
        <end position="651"/>
    </location>
</feature>
<evidence type="ECO:0000256" key="8">
    <source>
        <dbReference type="ARBA" id="ARBA00023136"/>
    </source>
</evidence>
<comment type="caution">
    <text evidence="14">The sequence shown here is derived from an EMBL/GenBank/DDBJ whole genome shotgun (WGS) entry which is preliminary data.</text>
</comment>
<feature type="compositionally biased region" description="Polar residues" evidence="10">
    <location>
        <begin position="282"/>
        <end position="294"/>
    </location>
</feature>
<keyword evidence="7 11" id="KW-1133">Transmembrane helix</keyword>
<evidence type="ECO:0000259" key="13">
    <source>
        <dbReference type="PROSITE" id="PS50011"/>
    </source>
</evidence>
<evidence type="ECO:0000256" key="12">
    <source>
        <dbReference type="SAM" id="SignalP"/>
    </source>
</evidence>
<evidence type="ECO:0000256" key="11">
    <source>
        <dbReference type="SAM" id="Phobius"/>
    </source>
</evidence>
<dbReference type="GO" id="GO:0016020">
    <property type="term" value="C:membrane"/>
    <property type="evidence" value="ECO:0007669"/>
    <property type="project" value="UniProtKB-SubCell"/>
</dbReference>
<feature type="signal peptide" evidence="12">
    <location>
        <begin position="1"/>
        <end position="38"/>
    </location>
</feature>
<dbReference type="InterPro" id="IPR011009">
    <property type="entry name" value="Kinase-like_dom_sf"/>
</dbReference>
<keyword evidence="3 11" id="KW-0812">Transmembrane</keyword>
<feature type="domain" description="Protein kinase" evidence="13">
    <location>
        <begin position="350"/>
        <end position="626"/>
    </location>
</feature>
<reference evidence="14 15" key="1">
    <citation type="journal article" date="2017" name="Genome Biol.">
        <title>New reference genome sequences of hot pepper reveal the massive evolution of plant disease-resistance genes by retroduplication.</title>
        <authorList>
            <person name="Kim S."/>
            <person name="Park J."/>
            <person name="Yeom S.I."/>
            <person name="Kim Y.M."/>
            <person name="Seo E."/>
            <person name="Kim K.T."/>
            <person name="Kim M.S."/>
            <person name="Lee J.M."/>
            <person name="Cheong K."/>
            <person name="Shin H.S."/>
            <person name="Kim S.B."/>
            <person name="Han K."/>
            <person name="Lee J."/>
            <person name="Park M."/>
            <person name="Lee H.A."/>
            <person name="Lee H.Y."/>
            <person name="Lee Y."/>
            <person name="Oh S."/>
            <person name="Lee J.H."/>
            <person name="Choi E."/>
            <person name="Choi E."/>
            <person name="Lee S.E."/>
            <person name="Jeon J."/>
            <person name="Kim H."/>
            <person name="Choi G."/>
            <person name="Song H."/>
            <person name="Lee J."/>
            <person name="Lee S.C."/>
            <person name="Kwon J.K."/>
            <person name="Lee H.Y."/>
            <person name="Koo N."/>
            <person name="Hong Y."/>
            <person name="Kim R.W."/>
            <person name="Kang W.H."/>
            <person name="Huh J.H."/>
            <person name="Kang B.C."/>
            <person name="Yang T.J."/>
            <person name="Lee Y.H."/>
            <person name="Bennetzen J.L."/>
            <person name="Choi D."/>
        </authorList>
    </citation>
    <scope>NUCLEOTIDE SEQUENCE [LARGE SCALE GENOMIC DNA]</scope>
    <source>
        <strain evidence="15">cv. PBC81</strain>
    </source>
</reference>
<evidence type="ECO:0000256" key="4">
    <source>
        <dbReference type="ARBA" id="ARBA00022737"/>
    </source>
</evidence>
<dbReference type="GO" id="GO:0005524">
    <property type="term" value="F:ATP binding"/>
    <property type="evidence" value="ECO:0007669"/>
    <property type="project" value="UniProtKB-UniRule"/>
</dbReference>
<dbReference type="SUPFAM" id="SSF52058">
    <property type="entry name" value="L domain-like"/>
    <property type="match status" value="1"/>
</dbReference>
<keyword evidence="8 11" id="KW-0472">Membrane</keyword>
<evidence type="ECO:0000313" key="14">
    <source>
        <dbReference type="EMBL" id="PHT42921.1"/>
    </source>
</evidence>
<feature type="binding site" evidence="9">
    <location>
        <position position="378"/>
    </location>
    <ligand>
        <name>ATP</name>
        <dbReference type="ChEBI" id="CHEBI:30616"/>
    </ligand>
</feature>
<dbReference type="FunFam" id="3.30.200.20:FF:000307">
    <property type="entry name" value="pollen receptor-like kinase 1"/>
    <property type="match status" value="1"/>
</dbReference>
<evidence type="ECO:0000256" key="10">
    <source>
        <dbReference type="SAM" id="MobiDB-lite"/>
    </source>
</evidence>
<evidence type="ECO:0000256" key="2">
    <source>
        <dbReference type="ARBA" id="ARBA00022614"/>
    </source>
</evidence>
<reference evidence="15" key="2">
    <citation type="journal article" date="2017" name="J. Anim. Genet.">
        <title>Multiple reference genome sequences of hot pepper reveal the massive evolution of plant disease resistance genes by retroduplication.</title>
        <authorList>
            <person name="Kim S."/>
            <person name="Park J."/>
            <person name="Yeom S.-I."/>
            <person name="Kim Y.-M."/>
            <person name="Seo E."/>
            <person name="Kim K.-T."/>
            <person name="Kim M.-S."/>
            <person name="Lee J.M."/>
            <person name="Cheong K."/>
            <person name="Shin H.-S."/>
            <person name="Kim S.-B."/>
            <person name="Han K."/>
            <person name="Lee J."/>
            <person name="Park M."/>
            <person name="Lee H.-A."/>
            <person name="Lee H.-Y."/>
            <person name="Lee Y."/>
            <person name="Oh S."/>
            <person name="Lee J.H."/>
            <person name="Choi E."/>
            <person name="Choi E."/>
            <person name="Lee S.E."/>
            <person name="Jeon J."/>
            <person name="Kim H."/>
            <person name="Choi G."/>
            <person name="Song H."/>
            <person name="Lee J."/>
            <person name="Lee S.-C."/>
            <person name="Kwon J.-K."/>
            <person name="Lee H.-Y."/>
            <person name="Koo N."/>
            <person name="Hong Y."/>
            <person name="Kim R.W."/>
            <person name="Kang W.-H."/>
            <person name="Huh J.H."/>
            <person name="Kang B.-C."/>
            <person name="Yang T.-J."/>
            <person name="Lee Y.-H."/>
            <person name="Bennetzen J.L."/>
            <person name="Choi D."/>
        </authorList>
    </citation>
    <scope>NUCLEOTIDE SEQUENCE [LARGE SCALE GENOMIC DNA]</scope>
    <source>
        <strain evidence="15">cv. PBC81</strain>
    </source>
</reference>
<dbReference type="InterPro" id="IPR017441">
    <property type="entry name" value="Protein_kinase_ATP_BS"/>
</dbReference>
<dbReference type="InterPro" id="IPR000719">
    <property type="entry name" value="Prot_kinase_dom"/>
</dbReference>
<dbReference type="EMBL" id="MLFT02000007">
    <property type="protein sequence ID" value="PHT42921.1"/>
    <property type="molecule type" value="Genomic_DNA"/>
</dbReference>
<dbReference type="Proteomes" id="UP000224567">
    <property type="component" value="Unassembled WGS sequence"/>
</dbReference>
<evidence type="ECO:0000256" key="1">
    <source>
        <dbReference type="ARBA" id="ARBA00004370"/>
    </source>
</evidence>
<comment type="subcellular location">
    <subcellularLocation>
        <location evidence="1">Membrane</location>
    </subcellularLocation>
</comment>
<feature type="transmembrane region" description="Helical" evidence="11">
    <location>
        <begin position="245"/>
        <end position="267"/>
    </location>
</feature>
<sequence length="651" mass="72634">MAQATQKNYKNRNQNKNKHFLLLLIMSCLAFVATPSEGKLSEAEVLLKFCESLKFDGNPFSTWDVNVPPCTEENNKPRWKNLFCEKGMVYGLNLENLGLSGTIDLEVLKELPHFRTISVLKNKFEGSLPPLNKLPTLKTAYFSNNKFSGPIDGKIFEGMHSLKKLHLANNEFTGPLPPILGEIPNLRELNIQNNKFEGPIPPSYAHLYMPVYDGNEGLCGPPLSKQCNQEVQKKQESSSSSSSSGWKIALIVVVVVAVICIIAVIVISRRKKNTQPEVVLGGSSSDVPPASQDQKLIPPSDHLNKMEQGHSAASTPDRLSTDGKRAEVAGQKLLFLKDDIEKFDLPDLLKASAEVLGSGVFGSTYKAALSTGPVMVVKRFRHMNKVGKEDFHEHMRRLGRLSHKNLLPVLAFYYRKEEKLLVFEYVNNVSLAVYLHGNSKSRGDQSLDWPTRLKIVKGVSKGILYLYNELPSLTAPHGHLKSSNVLLTETFEAVLTDYALLPVVNAEHAHENMISYKAPEVKQFGKINRKTDVWTLGMLILEILTGKFPSNLLGKGAQDTDDLATWVNSVLGKESLEVEVFDKDMQGTKDCESEMMKLLKIGLNCCEVDVEKRWDIKEAVERIEEVKEKGDFRSTVIATVTVEADNMHTSR</sequence>
<gene>
    <name evidence="14" type="ORF">CQW23_16946</name>
</gene>
<dbReference type="PANTHER" id="PTHR48007">
    <property type="entry name" value="LEUCINE-RICH REPEAT RECEPTOR-LIKE PROTEIN KINASE PXC1"/>
    <property type="match status" value="1"/>
</dbReference>
<dbReference type="SUPFAM" id="SSF56112">
    <property type="entry name" value="Protein kinase-like (PK-like)"/>
    <property type="match status" value="1"/>
</dbReference>
<dbReference type="OrthoDB" id="418615at2759"/>
<evidence type="ECO:0000256" key="5">
    <source>
        <dbReference type="ARBA" id="ARBA00022741"/>
    </source>
</evidence>
<protein>
    <recommendedName>
        <fullName evidence="13">Protein kinase domain-containing protein</fullName>
    </recommendedName>
</protein>
<dbReference type="InterPro" id="IPR032675">
    <property type="entry name" value="LRR_dom_sf"/>
</dbReference>
<keyword evidence="5 9" id="KW-0547">Nucleotide-binding</keyword>
<evidence type="ECO:0000256" key="7">
    <source>
        <dbReference type="ARBA" id="ARBA00022989"/>
    </source>
</evidence>